<evidence type="ECO:0000313" key="1">
    <source>
        <dbReference type="EMBL" id="CAF1479186.1"/>
    </source>
</evidence>
<gene>
    <name evidence="1" type="ORF">VCS650_LOCUS41061</name>
</gene>
<dbReference type="Proteomes" id="UP000663891">
    <property type="component" value="Unassembled WGS sequence"/>
</dbReference>
<feature type="non-terminal residue" evidence="1">
    <location>
        <position position="1"/>
    </location>
</feature>
<comment type="caution">
    <text evidence="1">The sequence shown here is derived from an EMBL/GenBank/DDBJ whole genome shotgun (WGS) entry which is preliminary data.</text>
</comment>
<protein>
    <submittedName>
        <fullName evidence="1">Uncharacterized protein</fullName>
    </submittedName>
</protein>
<reference evidence="1" key="1">
    <citation type="submission" date="2021-02" db="EMBL/GenBank/DDBJ databases">
        <authorList>
            <person name="Nowell W R."/>
        </authorList>
    </citation>
    <scope>NUCLEOTIDE SEQUENCE</scope>
</reference>
<dbReference type="AlphaFoldDB" id="A0A815RT76"/>
<name>A0A815RT76_9BILA</name>
<dbReference type="EMBL" id="CAJNON010001678">
    <property type="protein sequence ID" value="CAF1479186.1"/>
    <property type="molecule type" value="Genomic_DNA"/>
</dbReference>
<organism evidence="1 2">
    <name type="scientific">Adineta steineri</name>
    <dbReference type="NCBI Taxonomy" id="433720"/>
    <lineage>
        <taxon>Eukaryota</taxon>
        <taxon>Metazoa</taxon>
        <taxon>Spiralia</taxon>
        <taxon>Gnathifera</taxon>
        <taxon>Rotifera</taxon>
        <taxon>Eurotatoria</taxon>
        <taxon>Bdelloidea</taxon>
        <taxon>Adinetida</taxon>
        <taxon>Adinetidae</taxon>
        <taxon>Adineta</taxon>
    </lineage>
</organism>
<accession>A0A815RT76</accession>
<evidence type="ECO:0000313" key="2">
    <source>
        <dbReference type="Proteomes" id="UP000663891"/>
    </source>
</evidence>
<proteinExistence type="predicted"/>
<sequence length="49" mass="5663">DNMETNQPWLVVDAIVIPGAHHPLPKYMKKILPKFDPDNDVLPKDRIKN</sequence>